<sequence length="100" mass="11062">MWVLEHSAVQCAPRRFGPTTLYAFTSERTPASKRLFAPRATGLLLTNTVYELMSLRIRLPGTNQAISDTSVPLAGRHSYISITSQGTNVNTPILNHFNIC</sequence>
<protein>
    <submittedName>
        <fullName evidence="1">Uncharacterized protein</fullName>
    </submittedName>
</protein>
<evidence type="ECO:0000313" key="1">
    <source>
        <dbReference type="EMBL" id="KAL1123326.1"/>
    </source>
</evidence>
<dbReference type="EMBL" id="JBFDAA010000012">
    <property type="protein sequence ID" value="KAL1123326.1"/>
    <property type="molecule type" value="Genomic_DNA"/>
</dbReference>
<keyword evidence="2" id="KW-1185">Reference proteome</keyword>
<gene>
    <name evidence="1" type="ORF">AAG570_002412</name>
</gene>
<dbReference type="Proteomes" id="UP001558652">
    <property type="component" value="Unassembled WGS sequence"/>
</dbReference>
<reference evidence="1 2" key="1">
    <citation type="submission" date="2024-07" db="EMBL/GenBank/DDBJ databases">
        <title>Chromosome-level genome assembly of the water stick insect Ranatra chinensis (Heteroptera: Nepidae).</title>
        <authorList>
            <person name="Liu X."/>
        </authorList>
    </citation>
    <scope>NUCLEOTIDE SEQUENCE [LARGE SCALE GENOMIC DNA]</scope>
    <source>
        <strain evidence="1">Cailab_2021Rc</strain>
        <tissue evidence="1">Muscle</tissue>
    </source>
</reference>
<evidence type="ECO:0000313" key="2">
    <source>
        <dbReference type="Proteomes" id="UP001558652"/>
    </source>
</evidence>
<accession>A0ABD0Y7F3</accession>
<organism evidence="1 2">
    <name type="scientific">Ranatra chinensis</name>
    <dbReference type="NCBI Taxonomy" id="642074"/>
    <lineage>
        <taxon>Eukaryota</taxon>
        <taxon>Metazoa</taxon>
        <taxon>Ecdysozoa</taxon>
        <taxon>Arthropoda</taxon>
        <taxon>Hexapoda</taxon>
        <taxon>Insecta</taxon>
        <taxon>Pterygota</taxon>
        <taxon>Neoptera</taxon>
        <taxon>Paraneoptera</taxon>
        <taxon>Hemiptera</taxon>
        <taxon>Heteroptera</taxon>
        <taxon>Panheteroptera</taxon>
        <taxon>Nepomorpha</taxon>
        <taxon>Nepidae</taxon>
        <taxon>Ranatrinae</taxon>
        <taxon>Ranatra</taxon>
    </lineage>
</organism>
<dbReference type="AlphaFoldDB" id="A0ABD0Y7F3"/>
<proteinExistence type="predicted"/>
<name>A0ABD0Y7F3_9HEMI</name>
<comment type="caution">
    <text evidence="1">The sequence shown here is derived from an EMBL/GenBank/DDBJ whole genome shotgun (WGS) entry which is preliminary data.</text>
</comment>